<sequence length="229" mass="24869">MMNTAAILRLTALLLALSCVPAGAQRAVPAPEVKPGTSQETVQSDISTREIAIQSNFTGIEILIFGSIDFSDSRTPGEGRYDVISVVRGPSEPIVLRKKEEPVRLLAGIAAPIDEVIRAARHAGPLRRVPVLPEFRIEMVAALGRLDEGEMDAGLAHLPPVDVALPVRDVDALDRHGVGADHALMRFDVLERARKRAAPAREPAATATVKLKFISRRYAERMKTPPKPR</sequence>
<evidence type="ECO:0000313" key="2">
    <source>
        <dbReference type="EMBL" id="ODR99556.1"/>
    </source>
</evidence>
<feature type="chain" id="PRO_5009138900" evidence="1">
    <location>
        <begin position="25"/>
        <end position="229"/>
    </location>
</feature>
<organism evidence="2 3">
    <name type="scientific">Methyloceanibacter marginalis</name>
    <dbReference type="NCBI Taxonomy" id="1774971"/>
    <lineage>
        <taxon>Bacteria</taxon>
        <taxon>Pseudomonadati</taxon>
        <taxon>Pseudomonadota</taxon>
        <taxon>Alphaproteobacteria</taxon>
        <taxon>Hyphomicrobiales</taxon>
        <taxon>Hyphomicrobiaceae</taxon>
        <taxon>Methyloceanibacter</taxon>
    </lineage>
</organism>
<keyword evidence="1" id="KW-0732">Signal</keyword>
<evidence type="ECO:0000313" key="3">
    <source>
        <dbReference type="Proteomes" id="UP000095042"/>
    </source>
</evidence>
<gene>
    <name evidence="2" type="ORF">AUC71_03665</name>
</gene>
<proteinExistence type="predicted"/>
<dbReference type="InterPro" id="IPR019088">
    <property type="entry name" value="CHP02186-rel_TM"/>
</dbReference>
<dbReference type="EMBL" id="LPWD01000441">
    <property type="protein sequence ID" value="ODR99556.1"/>
    <property type="molecule type" value="Genomic_DNA"/>
</dbReference>
<accession>A0A1E3W346</accession>
<dbReference type="Proteomes" id="UP000095042">
    <property type="component" value="Unassembled WGS sequence"/>
</dbReference>
<reference evidence="2 3" key="1">
    <citation type="journal article" date="2016" name="Environ. Microbiol.">
        <title>New Methyloceanibacter diversity from North Sea sediments includes methanotroph containing solely the soluble methane monooxygenase.</title>
        <authorList>
            <person name="Vekeman B."/>
            <person name="Kerckhof F.M."/>
            <person name="Cremers G."/>
            <person name="de Vos P."/>
            <person name="Vandamme P."/>
            <person name="Boon N."/>
            <person name="Op den Camp H.J."/>
            <person name="Heylen K."/>
        </authorList>
    </citation>
    <scope>NUCLEOTIDE SEQUENCE [LARGE SCALE GENOMIC DNA]</scope>
    <source>
        <strain evidence="2 3">R-67177</strain>
    </source>
</reference>
<evidence type="ECO:0000256" key="1">
    <source>
        <dbReference type="SAM" id="SignalP"/>
    </source>
</evidence>
<dbReference type="AlphaFoldDB" id="A0A1E3W346"/>
<name>A0A1E3W346_9HYPH</name>
<protein>
    <submittedName>
        <fullName evidence="2">Uncharacterized protein</fullName>
    </submittedName>
</protein>
<dbReference type="Pfam" id="PF09608">
    <property type="entry name" value="Alph_Pro_TM"/>
    <property type="match status" value="1"/>
</dbReference>
<keyword evidence="3" id="KW-1185">Reference proteome</keyword>
<feature type="signal peptide" evidence="1">
    <location>
        <begin position="1"/>
        <end position="24"/>
    </location>
</feature>
<comment type="caution">
    <text evidence="2">The sequence shown here is derived from an EMBL/GenBank/DDBJ whole genome shotgun (WGS) entry which is preliminary data.</text>
</comment>